<reference evidence="1 2" key="1">
    <citation type="journal article" date="2014" name="PLoS ONE">
        <title>Global Analysis of Gene Expression Profiles in Physic Nut (Jatropha curcas L.) Seedlings Exposed to Salt Stress.</title>
        <authorList>
            <person name="Zhang L."/>
            <person name="Zhang C."/>
            <person name="Wu P."/>
            <person name="Chen Y."/>
            <person name="Li M."/>
            <person name="Jiang H."/>
            <person name="Wu G."/>
        </authorList>
    </citation>
    <scope>NUCLEOTIDE SEQUENCE [LARGE SCALE GENOMIC DNA]</scope>
    <source>
        <strain evidence="2">cv. GZQX0401</strain>
        <tissue evidence="1">Young leaves</tissue>
    </source>
</reference>
<dbReference type="EMBL" id="KK914379">
    <property type="protein sequence ID" value="KDP37844.1"/>
    <property type="molecule type" value="Genomic_DNA"/>
</dbReference>
<gene>
    <name evidence="1" type="ORF">JCGZ_06399</name>
</gene>
<evidence type="ECO:0000313" key="2">
    <source>
        <dbReference type="Proteomes" id="UP000027138"/>
    </source>
</evidence>
<accession>A0A067L169</accession>
<name>A0A067L169_JATCU</name>
<proteinExistence type="predicted"/>
<evidence type="ECO:0008006" key="3">
    <source>
        <dbReference type="Google" id="ProtNLM"/>
    </source>
</evidence>
<dbReference type="AlphaFoldDB" id="A0A067L169"/>
<dbReference type="Proteomes" id="UP000027138">
    <property type="component" value="Unassembled WGS sequence"/>
</dbReference>
<sequence length="214" mass="24352">MKKGTLFESLRGGTKTKVAKGMASLVTLKGLLVDRAFLDTCLHLWDPQAHVFRFGTHYEEMCPTYEEFTALLGSDSERAPVAAPTGTGYFKSFIRMLGLSVMEARELVVDDQDDLSRLIERYLDLLDFVDLEHQRFWTRAIVFCLVSTCILTSSIGRTVANEAQWMAEHGDWERERERIATLTREIDARLQVMTGTTLPNGLTQRILTTLRRCL</sequence>
<keyword evidence="2" id="KW-1185">Reference proteome</keyword>
<organism evidence="1 2">
    <name type="scientific">Jatropha curcas</name>
    <name type="common">Barbados nut</name>
    <dbReference type="NCBI Taxonomy" id="180498"/>
    <lineage>
        <taxon>Eukaryota</taxon>
        <taxon>Viridiplantae</taxon>
        <taxon>Streptophyta</taxon>
        <taxon>Embryophyta</taxon>
        <taxon>Tracheophyta</taxon>
        <taxon>Spermatophyta</taxon>
        <taxon>Magnoliopsida</taxon>
        <taxon>eudicotyledons</taxon>
        <taxon>Gunneridae</taxon>
        <taxon>Pentapetalae</taxon>
        <taxon>rosids</taxon>
        <taxon>fabids</taxon>
        <taxon>Malpighiales</taxon>
        <taxon>Euphorbiaceae</taxon>
        <taxon>Crotonoideae</taxon>
        <taxon>Jatropheae</taxon>
        <taxon>Jatropha</taxon>
    </lineage>
</organism>
<protein>
    <recommendedName>
        <fullName evidence="3">Aminotransferase-like plant mobile domain-containing protein</fullName>
    </recommendedName>
</protein>
<evidence type="ECO:0000313" key="1">
    <source>
        <dbReference type="EMBL" id="KDP37844.1"/>
    </source>
</evidence>